<dbReference type="RefSeq" id="XP_028465317.1">
    <property type="nucleotide sequence ID" value="XM_028614345.1"/>
</dbReference>
<keyword evidence="3" id="KW-1185">Reference proteome</keyword>
<accession>A0A3N2PSL6</accession>
<organism evidence="2 3">
    <name type="scientific">Sodiomyces alkalinus (strain CBS 110278 / VKM F-3762 / F11)</name>
    <name type="common">Alkaliphilic filamentous fungus</name>
    <dbReference type="NCBI Taxonomy" id="1314773"/>
    <lineage>
        <taxon>Eukaryota</taxon>
        <taxon>Fungi</taxon>
        <taxon>Dikarya</taxon>
        <taxon>Ascomycota</taxon>
        <taxon>Pezizomycotina</taxon>
        <taxon>Sordariomycetes</taxon>
        <taxon>Hypocreomycetidae</taxon>
        <taxon>Glomerellales</taxon>
        <taxon>Plectosphaerellaceae</taxon>
        <taxon>Sodiomyces</taxon>
    </lineage>
</organism>
<protein>
    <submittedName>
        <fullName evidence="2">Uncharacterized protein</fullName>
    </submittedName>
</protein>
<dbReference type="GeneID" id="39582823"/>
<sequence length="132" mass="14798">MKLIGRRLTVSTATCTVATAKEVSRLGSCIHLHRLFRSIERISEQQPASIADMRKASRSTTNKTGEEVRHCNPGAAWPQQIICNHAFVVLMVYTDSSRNQIRSSRTIRARPSHEVPERAASKAFITSQEFSM</sequence>
<feature type="region of interest" description="Disordered" evidence="1">
    <location>
        <begin position="47"/>
        <end position="66"/>
    </location>
</feature>
<dbReference type="EMBL" id="ML119057">
    <property type="protein sequence ID" value="ROT37511.1"/>
    <property type="molecule type" value="Genomic_DNA"/>
</dbReference>
<evidence type="ECO:0000313" key="3">
    <source>
        <dbReference type="Proteomes" id="UP000272025"/>
    </source>
</evidence>
<dbReference type="AlphaFoldDB" id="A0A3N2PSL6"/>
<evidence type="ECO:0000313" key="2">
    <source>
        <dbReference type="EMBL" id="ROT37511.1"/>
    </source>
</evidence>
<gene>
    <name evidence="2" type="ORF">SODALDRAFT_361220</name>
</gene>
<proteinExistence type="predicted"/>
<evidence type="ECO:0000256" key="1">
    <source>
        <dbReference type="SAM" id="MobiDB-lite"/>
    </source>
</evidence>
<dbReference type="Proteomes" id="UP000272025">
    <property type="component" value="Unassembled WGS sequence"/>
</dbReference>
<name>A0A3N2PSL6_SODAK</name>
<reference evidence="2 3" key="1">
    <citation type="journal article" date="2018" name="Mol. Ecol.">
        <title>The obligate alkalophilic soda-lake fungus Sodiomyces alkalinus has shifted to a protein diet.</title>
        <authorList>
            <person name="Grum-Grzhimaylo A.A."/>
            <person name="Falkoski D.L."/>
            <person name="van den Heuvel J."/>
            <person name="Valero-Jimenez C.A."/>
            <person name="Min B."/>
            <person name="Choi I.G."/>
            <person name="Lipzen A."/>
            <person name="Daum C.G."/>
            <person name="Aanen D.K."/>
            <person name="Tsang A."/>
            <person name="Henrissat B."/>
            <person name="Bilanenko E.N."/>
            <person name="de Vries R.P."/>
            <person name="van Kan J.A.L."/>
            <person name="Grigoriev I.V."/>
            <person name="Debets A.J.M."/>
        </authorList>
    </citation>
    <scope>NUCLEOTIDE SEQUENCE [LARGE SCALE GENOMIC DNA]</scope>
    <source>
        <strain evidence="2 3">F11</strain>
    </source>
</reference>